<keyword evidence="3" id="KW-1185">Reference proteome</keyword>
<keyword evidence="1" id="KW-0732">Signal</keyword>
<dbReference type="RefSeq" id="WP_132597029.1">
    <property type="nucleotide sequence ID" value="NZ_SMKO01000056.1"/>
</dbReference>
<name>A0A4R4VDC0_9ACTN</name>
<proteinExistence type="predicted"/>
<evidence type="ECO:0008006" key="4">
    <source>
        <dbReference type="Google" id="ProtNLM"/>
    </source>
</evidence>
<accession>A0A4R4VDC0</accession>
<dbReference type="EMBL" id="SMKO01000056">
    <property type="protein sequence ID" value="TDD03282.1"/>
    <property type="molecule type" value="Genomic_DNA"/>
</dbReference>
<reference evidence="2 3" key="1">
    <citation type="submission" date="2019-03" db="EMBL/GenBank/DDBJ databases">
        <title>Draft genome sequences of novel Actinobacteria.</title>
        <authorList>
            <person name="Sahin N."/>
            <person name="Ay H."/>
            <person name="Saygin H."/>
        </authorList>
    </citation>
    <scope>NUCLEOTIDE SEQUENCE [LARGE SCALE GENOMIC DNA]</scope>
    <source>
        <strain evidence="2 3">KC310</strain>
    </source>
</reference>
<gene>
    <name evidence="2" type="ORF">E1292_21555</name>
</gene>
<sequence length="170" mass="17950">MNNGSRALIGFTAAALLAMAAMPAAAATADSSAASTAVAAPQPWGPYHSPGGRRAKAAGTVTATGEDHEVIPSAAALTVSGIVTDLARTRSRCGWVVFGIATVNAAGNRVAWKRHHVRTCAYRTPKRFSFTYHRVFQVELKVCSERRGSEPSIQCTAGNPAWKNIYTSPH</sequence>
<dbReference type="AlphaFoldDB" id="A0A4R4VDC0"/>
<feature type="chain" id="PRO_5020698393" description="Secreted protein" evidence="1">
    <location>
        <begin position="27"/>
        <end position="170"/>
    </location>
</feature>
<evidence type="ECO:0000256" key="1">
    <source>
        <dbReference type="SAM" id="SignalP"/>
    </source>
</evidence>
<protein>
    <recommendedName>
        <fullName evidence="4">Secreted protein</fullName>
    </recommendedName>
</protein>
<feature type="signal peptide" evidence="1">
    <location>
        <begin position="1"/>
        <end position="26"/>
    </location>
</feature>
<dbReference type="Proteomes" id="UP000295258">
    <property type="component" value="Unassembled WGS sequence"/>
</dbReference>
<comment type="caution">
    <text evidence="2">The sequence shown here is derived from an EMBL/GenBank/DDBJ whole genome shotgun (WGS) entry which is preliminary data.</text>
</comment>
<organism evidence="2 3">
    <name type="scientific">Nonomuraea deserti</name>
    <dbReference type="NCBI Taxonomy" id="1848322"/>
    <lineage>
        <taxon>Bacteria</taxon>
        <taxon>Bacillati</taxon>
        <taxon>Actinomycetota</taxon>
        <taxon>Actinomycetes</taxon>
        <taxon>Streptosporangiales</taxon>
        <taxon>Streptosporangiaceae</taxon>
        <taxon>Nonomuraea</taxon>
    </lineage>
</organism>
<evidence type="ECO:0000313" key="3">
    <source>
        <dbReference type="Proteomes" id="UP000295258"/>
    </source>
</evidence>
<evidence type="ECO:0000313" key="2">
    <source>
        <dbReference type="EMBL" id="TDD03282.1"/>
    </source>
</evidence>